<evidence type="ECO:0000313" key="1">
    <source>
        <dbReference type="EMBL" id="GLD48596.1"/>
    </source>
</evidence>
<sequence>MSTGNSYIIKDYGLRDEAPPYSISINKKTMFFKTAPVVVSEELRRQAEALIEPSSQLKKLMALLLWRVR</sequence>
<reference evidence="1" key="1">
    <citation type="submission" date="2022-08" db="EMBL/GenBank/DDBJ databases">
        <title>Genome sequencing of akame (Lates japonicus).</title>
        <authorList>
            <person name="Hashiguchi Y."/>
            <person name="Takahashi H."/>
        </authorList>
    </citation>
    <scope>NUCLEOTIDE SEQUENCE</scope>
    <source>
        <strain evidence="1">Kochi</strain>
    </source>
</reference>
<dbReference type="AlphaFoldDB" id="A0AAD3M7G7"/>
<accession>A0AAD3M7G7</accession>
<gene>
    <name evidence="1" type="ORF">AKAME5_002959400</name>
    <name evidence="2" type="ORF">AKAME5_002959600</name>
</gene>
<dbReference type="Proteomes" id="UP001279410">
    <property type="component" value="Unassembled WGS sequence"/>
</dbReference>
<dbReference type="EMBL" id="BRZM01006655">
    <property type="protein sequence ID" value="GLD48683.1"/>
    <property type="molecule type" value="Genomic_DNA"/>
</dbReference>
<proteinExistence type="predicted"/>
<name>A0AAD3M7G7_LATJO</name>
<keyword evidence="3" id="KW-1185">Reference proteome</keyword>
<comment type="caution">
    <text evidence="1">The sequence shown here is derived from an EMBL/GenBank/DDBJ whole genome shotgun (WGS) entry which is preliminary data.</text>
</comment>
<evidence type="ECO:0000313" key="2">
    <source>
        <dbReference type="EMBL" id="GLD48683.1"/>
    </source>
</evidence>
<organism evidence="1 3">
    <name type="scientific">Lates japonicus</name>
    <name type="common">Japanese lates</name>
    <dbReference type="NCBI Taxonomy" id="270547"/>
    <lineage>
        <taxon>Eukaryota</taxon>
        <taxon>Metazoa</taxon>
        <taxon>Chordata</taxon>
        <taxon>Craniata</taxon>
        <taxon>Vertebrata</taxon>
        <taxon>Euteleostomi</taxon>
        <taxon>Actinopterygii</taxon>
        <taxon>Neopterygii</taxon>
        <taxon>Teleostei</taxon>
        <taxon>Neoteleostei</taxon>
        <taxon>Acanthomorphata</taxon>
        <taxon>Carangaria</taxon>
        <taxon>Carangaria incertae sedis</taxon>
        <taxon>Centropomidae</taxon>
        <taxon>Lates</taxon>
    </lineage>
</organism>
<dbReference type="EMBL" id="BRZM01006644">
    <property type="protein sequence ID" value="GLD48596.1"/>
    <property type="molecule type" value="Genomic_DNA"/>
</dbReference>
<protein>
    <submittedName>
        <fullName evidence="1">Uncharacterized protein</fullName>
    </submittedName>
</protein>
<evidence type="ECO:0000313" key="3">
    <source>
        <dbReference type="Proteomes" id="UP001279410"/>
    </source>
</evidence>